<dbReference type="GO" id="GO:0050660">
    <property type="term" value="F:flavin adenine dinucleotide binding"/>
    <property type="evidence" value="ECO:0007669"/>
    <property type="project" value="InterPro"/>
</dbReference>
<evidence type="ECO:0000256" key="6">
    <source>
        <dbReference type="ARBA" id="ARBA00023122"/>
    </source>
</evidence>
<evidence type="ECO:0000256" key="1">
    <source>
        <dbReference type="ARBA" id="ARBA00004141"/>
    </source>
</evidence>
<dbReference type="SUPFAM" id="SSF54631">
    <property type="entry name" value="CBS-domain pair"/>
    <property type="match status" value="1"/>
</dbReference>
<dbReference type="SUPFAM" id="SSF161111">
    <property type="entry name" value="Cation efflux protein transmembrane domain-like"/>
    <property type="match status" value="1"/>
</dbReference>
<feature type="region of interest" description="Disordered" evidence="9">
    <location>
        <begin position="1"/>
        <end position="21"/>
    </location>
</feature>
<dbReference type="PANTHER" id="PTHR43099">
    <property type="entry name" value="UPF0053 PROTEIN YRKA"/>
    <property type="match status" value="1"/>
</dbReference>
<dbReference type="InterPro" id="IPR046342">
    <property type="entry name" value="CBS_dom_sf"/>
</dbReference>
<dbReference type="InterPro" id="IPR000644">
    <property type="entry name" value="CBS_dom"/>
</dbReference>
<dbReference type="InterPro" id="IPR036837">
    <property type="entry name" value="Cation_efflux_CTD_sf"/>
</dbReference>
<dbReference type="Gene3D" id="3.10.580.10">
    <property type="entry name" value="CBS-domain"/>
    <property type="match status" value="1"/>
</dbReference>
<reference evidence="12" key="1">
    <citation type="submission" date="2020-10" db="EMBL/GenBank/DDBJ databases">
        <authorList>
            <person name="Gilroy R."/>
        </authorList>
    </citation>
    <scope>NUCLEOTIDE SEQUENCE</scope>
    <source>
        <strain evidence="12">CHK154-7741</strain>
    </source>
</reference>
<dbReference type="Gene3D" id="3.30.70.1350">
    <property type="entry name" value="Cation efflux protein, cytoplasmic domain"/>
    <property type="match status" value="1"/>
</dbReference>
<evidence type="ECO:0000313" key="12">
    <source>
        <dbReference type="EMBL" id="HIU92448.1"/>
    </source>
</evidence>
<feature type="transmembrane region" description="Helical" evidence="10">
    <location>
        <begin position="102"/>
        <end position="123"/>
    </location>
</feature>
<dbReference type="InterPro" id="IPR002524">
    <property type="entry name" value="Cation_efflux"/>
</dbReference>
<proteinExistence type="predicted"/>
<dbReference type="InterPro" id="IPR044751">
    <property type="entry name" value="Ion_transp-like_CBS"/>
</dbReference>
<dbReference type="SMART" id="SM01091">
    <property type="entry name" value="CorC_HlyC"/>
    <property type="match status" value="1"/>
</dbReference>
<dbReference type="GO" id="GO:0016020">
    <property type="term" value="C:membrane"/>
    <property type="evidence" value="ECO:0007669"/>
    <property type="project" value="UniProtKB-SubCell"/>
</dbReference>
<evidence type="ECO:0000256" key="5">
    <source>
        <dbReference type="ARBA" id="ARBA00022989"/>
    </source>
</evidence>
<feature type="compositionally biased region" description="Polar residues" evidence="9">
    <location>
        <begin position="1"/>
        <end position="10"/>
    </location>
</feature>
<evidence type="ECO:0000256" key="10">
    <source>
        <dbReference type="SAM" id="Phobius"/>
    </source>
</evidence>
<keyword evidence="5 10" id="KW-1133">Transmembrane helix</keyword>
<keyword evidence="6 8" id="KW-0129">CBS domain</keyword>
<sequence length="622" mass="69455">MSSDSYNLETKNNDEISTEESIQEKADNSKFMAVIKALIANLGIALVKLICFFFSSSSAMLAEAIHSGVDSFNSICLLVGIKRGSRPADNAHPFGYGLEANVWAMFASILMLGGTFVAIYHGFEKLLHAEETNDLLVHYNAIAIALICSIMFEAWAVISASKAVLHEVGIEEKNPVKEFFRSIKYIGEIKSPTTKFVWYEDTAALTGVIVAFVALTLAKFVMPSHLAYVPDAIASVIIGTILFFLAIYLLKNNVNSLTVQSAEPDVEEKIREVASTIHGITGVIELKTIDLGSSGLIINMTIEVDPETQMKDADDIADMLERKIKKVIKNITHITIELQAHDAEDNWEEKFTKLIKEGEKIGTIDNHEATMLQNFFGFANTVVREIMVPRTEIFMVNVEENINELADMIISSGHTRIPVYRDNVDNIIGVINAKDVLKVIKNNHVDEHFSIEFLARELLIVPENKFISDLLSDFTSSKNQIAAVVDEHGGIAGIVTIEDILEEIVGEIYDEFDKVETPEVVKIDEHTLNVSCKMDIEDINERFDLDIPNEDFQTIGGYVFGLLGREPELNDVIEDKNITYTILEIDGRRISRIKMCKETPFVDATEITEEHEAQQDEQPAQE</sequence>
<dbReference type="PANTHER" id="PTHR43099:SF5">
    <property type="entry name" value="HLYC_CORC FAMILY TRANSPORTER"/>
    <property type="match status" value="1"/>
</dbReference>
<evidence type="ECO:0000256" key="4">
    <source>
        <dbReference type="ARBA" id="ARBA00022737"/>
    </source>
</evidence>
<name>A0A9D1N0K3_9CLOT</name>
<evidence type="ECO:0000256" key="7">
    <source>
        <dbReference type="ARBA" id="ARBA00023136"/>
    </source>
</evidence>
<protein>
    <submittedName>
        <fullName evidence="12">Cation diffusion facilitator family transporter</fullName>
    </submittedName>
</protein>
<dbReference type="InterPro" id="IPR036318">
    <property type="entry name" value="FAD-bd_PCMH-like_sf"/>
</dbReference>
<dbReference type="EMBL" id="DVOD01000034">
    <property type="protein sequence ID" value="HIU92448.1"/>
    <property type="molecule type" value="Genomic_DNA"/>
</dbReference>
<evidence type="ECO:0000256" key="2">
    <source>
        <dbReference type="ARBA" id="ARBA00022448"/>
    </source>
</evidence>
<dbReference type="InterPro" id="IPR027470">
    <property type="entry name" value="Cation_efflux_CTD"/>
</dbReference>
<dbReference type="Pfam" id="PF01545">
    <property type="entry name" value="Cation_efflux"/>
    <property type="match status" value="1"/>
</dbReference>
<dbReference type="SUPFAM" id="SSF56176">
    <property type="entry name" value="FAD-binding/transporter-associated domain-like"/>
    <property type="match status" value="1"/>
</dbReference>
<dbReference type="Gene3D" id="1.20.1510.10">
    <property type="entry name" value="Cation efflux protein transmembrane domain"/>
    <property type="match status" value="1"/>
</dbReference>
<comment type="subcellular location">
    <subcellularLocation>
        <location evidence="1">Membrane</location>
        <topology evidence="1">Multi-pass membrane protein</topology>
    </subcellularLocation>
</comment>
<keyword evidence="3 10" id="KW-0812">Transmembrane</keyword>
<evidence type="ECO:0000259" key="11">
    <source>
        <dbReference type="PROSITE" id="PS51371"/>
    </source>
</evidence>
<feature type="transmembrane region" description="Helical" evidence="10">
    <location>
        <begin position="33"/>
        <end position="55"/>
    </location>
</feature>
<dbReference type="CDD" id="cd04590">
    <property type="entry name" value="CBS_pair_CorC_HlyC_assoc"/>
    <property type="match status" value="1"/>
</dbReference>
<dbReference type="Pfam" id="PF03471">
    <property type="entry name" value="CorC_HlyC"/>
    <property type="match status" value="1"/>
</dbReference>
<evidence type="ECO:0000256" key="3">
    <source>
        <dbReference type="ARBA" id="ARBA00022692"/>
    </source>
</evidence>
<dbReference type="Pfam" id="PF16916">
    <property type="entry name" value="ZT_dimer"/>
    <property type="match status" value="1"/>
</dbReference>
<dbReference type="Proteomes" id="UP000886748">
    <property type="component" value="Unassembled WGS sequence"/>
</dbReference>
<dbReference type="FunFam" id="3.10.580.10:FF:000002">
    <property type="entry name" value="Magnesium/cobalt efflux protein CorC"/>
    <property type="match status" value="1"/>
</dbReference>
<dbReference type="InterPro" id="IPR016169">
    <property type="entry name" value="FAD-bd_PCMH_sub2"/>
</dbReference>
<feature type="transmembrane region" description="Helical" evidence="10">
    <location>
        <begin position="228"/>
        <end position="250"/>
    </location>
</feature>
<feature type="domain" description="CBS" evidence="11">
    <location>
        <begin position="387"/>
        <end position="447"/>
    </location>
</feature>
<organism evidence="12 13">
    <name type="scientific">Candidatus Limenecus avicola</name>
    <dbReference type="NCBI Taxonomy" id="2840847"/>
    <lineage>
        <taxon>Bacteria</taxon>
        <taxon>Bacillati</taxon>
        <taxon>Bacillota</taxon>
        <taxon>Clostridia</taxon>
        <taxon>Eubacteriales</taxon>
        <taxon>Clostridiaceae</taxon>
        <taxon>Clostridiaceae incertae sedis</taxon>
        <taxon>Candidatus Limenecus</taxon>
    </lineage>
</organism>
<evidence type="ECO:0000256" key="8">
    <source>
        <dbReference type="PROSITE-ProRule" id="PRU00703"/>
    </source>
</evidence>
<keyword evidence="4" id="KW-0677">Repeat</keyword>
<feature type="domain" description="CBS" evidence="11">
    <location>
        <begin position="454"/>
        <end position="511"/>
    </location>
</feature>
<dbReference type="InterPro" id="IPR027469">
    <property type="entry name" value="Cation_efflux_TMD_sf"/>
</dbReference>
<dbReference type="InterPro" id="IPR005170">
    <property type="entry name" value="Transptr-assoc_dom"/>
</dbReference>
<evidence type="ECO:0000256" key="9">
    <source>
        <dbReference type="SAM" id="MobiDB-lite"/>
    </source>
</evidence>
<dbReference type="InterPro" id="IPR051676">
    <property type="entry name" value="UPF0053_domain"/>
</dbReference>
<feature type="transmembrane region" description="Helical" evidence="10">
    <location>
        <begin position="202"/>
        <end position="221"/>
    </location>
</feature>
<dbReference type="Gene3D" id="3.30.465.10">
    <property type="match status" value="1"/>
</dbReference>
<dbReference type="PROSITE" id="PS51371">
    <property type="entry name" value="CBS"/>
    <property type="match status" value="2"/>
</dbReference>
<keyword evidence="2" id="KW-0813">Transport</keyword>
<dbReference type="InterPro" id="IPR058533">
    <property type="entry name" value="Cation_efflux_TM"/>
</dbReference>
<feature type="transmembrane region" description="Helical" evidence="10">
    <location>
        <begin position="135"/>
        <end position="158"/>
    </location>
</feature>
<dbReference type="AlphaFoldDB" id="A0A9D1N0K3"/>
<accession>A0A9D1N0K3</accession>
<comment type="caution">
    <text evidence="12">The sequence shown here is derived from an EMBL/GenBank/DDBJ whole genome shotgun (WGS) entry which is preliminary data.</text>
</comment>
<evidence type="ECO:0000313" key="13">
    <source>
        <dbReference type="Proteomes" id="UP000886748"/>
    </source>
</evidence>
<gene>
    <name evidence="12" type="ORF">IAD26_04870</name>
</gene>
<dbReference type="GO" id="GO:0008324">
    <property type="term" value="F:monoatomic cation transmembrane transporter activity"/>
    <property type="evidence" value="ECO:0007669"/>
    <property type="project" value="InterPro"/>
</dbReference>
<keyword evidence="7 10" id="KW-0472">Membrane</keyword>
<dbReference type="SUPFAM" id="SSF160240">
    <property type="entry name" value="Cation efflux protein cytoplasmic domain-like"/>
    <property type="match status" value="1"/>
</dbReference>
<dbReference type="Pfam" id="PF00571">
    <property type="entry name" value="CBS"/>
    <property type="match status" value="2"/>
</dbReference>
<reference evidence="12" key="2">
    <citation type="journal article" date="2021" name="PeerJ">
        <title>Extensive microbial diversity within the chicken gut microbiome revealed by metagenomics and culture.</title>
        <authorList>
            <person name="Gilroy R."/>
            <person name="Ravi A."/>
            <person name="Getino M."/>
            <person name="Pursley I."/>
            <person name="Horton D.L."/>
            <person name="Alikhan N.F."/>
            <person name="Baker D."/>
            <person name="Gharbi K."/>
            <person name="Hall N."/>
            <person name="Watson M."/>
            <person name="Adriaenssens E.M."/>
            <person name="Foster-Nyarko E."/>
            <person name="Jarju S."/>
            <person name="Secka A."/>
            <person name="Antonio M."/>
            <person name="Oren A."/>
            <person name="Chaudhuri R.R."/>
            <person name="La Ragione R."/>
            <person name="Hildebrand F."/>
            <person name="Pallen M.J."/>
        </authorList>
    </citation>
    <scope>NUCLEOTIDE SEQUENCE</scope>
    <source>
        <strain evidence="12">CHK154-7741</strain>
    </source>
</reference>
<dbReference type="NCBIfam" id="TIGR01297">
    <property type="entry name" value="CDF"/>
    <property type="match status" value="1"/>
</dbReference>